<organism evidence="8 9">
    <name type="scientific">Isoalcanivorax pacificus W11-5</name>
    <dbReference type="NCBI Taxonomy" id="391936"/>
    <lineage>
        <taxon>Bacteria</taxon>
        <taxon>Pseudomonadati</taxon>
        <taxon>Pseudomonadota</taxon>
        <taxon>Gammaproteobacteria</taxon>
        <taxon>Oceanospirillales</taxon>
        <taxon>Alcanivoracaceae</taxon>
        <taxon>Isoalcanivorax</taxon>
    </lineage>
</organism>
<dbReference type="Pfam" id="PF00072">
    <property type="entry name" value="Response_reg"/>
    <property type="match status" value="1"/>
</dbReference>
<dbReference type="InterPro" id="IPR000792">
    <property type="entry name" value="Tscrpt_reg_LuxR_C"/>
</dbReference>
<evidence type="ECO:0000259" key="7">
    <source>
        <dbReference type="PROSITE" id="PS50110"/>
    </source>
</evidence>
<dbReference type="SMART" id="SM00448">
    <property type="entry name" value="REC"/>
    <property type="match status" value="1"/>
</dbReference>
<evidence type="ECO:0000313" key="8">
    <source>
        <dbReference type="EMBL" id="AJD46851.1"/>
    </source>
</evidence>
<gene>
    <name evidence="8" type="ORF">S7S_02145</name>
</gene>
<evidence type="ECO:0000256" key="4">
    <source>
        <dbReference type="ARBA" id="ARBA00023163"/>
    </source>
</evidence>
<dbReference type="SMART" id="SM00421">
    <property type="entry name" value="HTH_LUXR"/>
    <property type="match status" value="1"/>
</dbReference>
<proteinExistence type="predicted"/>
<protein>
    <submittedName>
        <fullName evidence="8">Response regulator</fullName>
    </submittedName>
</protein>
<keyword evidence="9" id="KW-1185">Reference proteome</keyword>
<dbReference type="PRINTS" id="PR00038">
    <property type="entry name" value="HTHLUXR"/>
</dbReference>
<dbReference type="PROSITE" id="PS50110">
    <property type="entry name" value="RESPONSE_REGULATORY"/>
    <property type="match status" value="1"/>
</dbReference>
<keyword evidence="4" id="KW-0804">Transcription</keyword>
<dbReference type="PANTHER" id="PTHR43214">
    <property type="entry name" value="TWO-COMPONENT RESPONSE REGULATOR"/>
    <property type="match status" value="1"/>
</dbReference>
<evidence type="ECO:0000313" key="9">
    <source>
        <dbReference type="Proteomes" id="UP000006764"/>
    </source>
</evidence>
<dbReference type="PROSITE" id="PS50043">
    <property type="entry name" value="HTH_LUXR_2"/>
    <property type="match status" value="1"/>
</dbReference>
<dbReference type="RefSeq" id="WP_008739439.1">
    <property type="nucleotide sequence ID" value="NZ_CP004387.1"/>
</dbReference>
<evidence type="ECO:0000259" key="6">
    <source>
        <dbReference type="PROSITE" id="PS50043"/>
    </source>
</evidence>
<keyword evidence="2" id="KW-0805">Transcription regulation</keyword>
<dbReference type="InterPro" id="IPR039420">
    <property type="entry name" value="WalR-like"/>
</dbReference>
<dbReference type="InterPro" id="IPR001789">
    <property type="entry name" value="Sig_transdc_resp-reg_receiver"/>
</dbReference>
<dbReference type="AlphaFoldDB" id="A0A0B4XIE8"/>
<dbReference type="HOGENOM" id="CLU_000445_90_10_6"/>
<dbReference type="SUPFAM" id="SSF46894">
    <property type="entry name" value="C-terminal effector domain of the bipartite response regulators"/>
    <property type="match status" value="1"/>
</dbReference>
<dbReference type="KEGG" id="apac:S7S_02145"/>
<feature type="domain" description="Response regulatory" evidence="7">
    <location>
        <begin position="6"/>
        <end position="122"/>
    </location>
</feature>
<dbReference type="GO" id="GO:0000160">
    <property type="term" value="P:phosphorelay signal transduction system"/>
    <property type="evidence" value="ECO:0007669"/>
    <property type="project" value="InterPro"/>
</dbReference>
<dbReference type="InterPro" id="IPR058245">
    <property type="entry name" value="NreC/VraR/RcsB-like_REC"/>
</dbReference>
<dbReference type="EMBL" id="CP004387">
    <property type="protein sequence ID" value="AJD46851.1"/>
    <property type="molecule type" value="Genomic_DNA"/>
</dbReference>
<dbReference type="SUPFAM" id="SSF52172">
    <property type="entry name" value="CheY-like"/>
    <property type="match status" value="1"/>
</dbReference>
<evidence type="ECO:0000256" key="2">
    <source>
        <dbReference type="ARBA" id="ARBA00023015"/>
    </source>
</evidence>
<dbReference type="GO" id="GO:0003677">
    <property type="term" value="F:DNA binding"/>
    <property type="evidence" value="ECO:0007669"/>
    <property type="project" value="UniProtKB-KW"/>
</dbReference>
<dbReference type="PANTHER" id="PTHR43214:SF41">
    <property type="entry name" value="NITRATE_NITRITE RESPONSE REGULATOR PROTEIN NARP"/>
    <property type="match status" value="1"/>
</dbReference>
<dbReference type="CDD" id="cd17535">
    <property type="entry name" value="REC_NarL-like"/>
    <property type="match status" value="1"/>
</dbReference>
<evidence type="ECO:0000256" key="1">
    <source>
        <dbReference type="ARBA" id="ARBA00022553"/>
    </source>
</evidence>
<dbReference type="Proteomes" id="UP000006764">
    <property type="component" value="Chromosome"/>
</dbReference>
<dbReference type="STRING" id="391936.S7S_02145"/>
<keyword evidence="1 5" id="KW-0597">Phosphoprotein</keyword>
<dbReference type="GO" id="GO:0006355">
    <property type="term" value="P:regulation of DNA-templated transcription"/>
    <property type="evidence" value="ECO:0007669"/>
    <property type="project" value="InterPro"/>
</dbReference>
<feature type="domain" description="HTH luxR-type" evidence="6">
    <location>
        <begin position="144"/>
        <end position="209"/>
    </location>
</feature>
<name>A0A0B4XIE8_9GAMM</name>
<dbReference type="Gene3D" id="1.10.10.10">
    <property type="entry name" value="Winged helix-like DNA-binding domain superfamily/Winged helix DNA-binding domain"/>
    <property type="match status" value="1"/>
</dbReference>
<dbReference type="Gene3D" id="3.40.50.2300">
    <property type="match status" value="1"/>
</dbReference>
<dbReference type="InterPro" id="IPR036388">
    <property type="entry name" value="WH-like_DNA-bd_sf"/>
</dbReference>
<reference evidence="8 9" key="1">
    <citation type="journal article" date="2012" name="J. Bacteriol.">
        <title>Genome sequence of an alkane-degrading bacterium, Alcanivorax pacificus type strain W11-5, isolated from deep sea sediment.</title>
        <authorList>
            <person name="Lai Q."/>
            <person name="Shao Z."/>
        </authorList>
    </citation>
    <scope>NUCLEOTIDE SEQUENCE [LARGE SCALE GENOMIC DNA]</scope>
    <source>
        <strain evidence="8 9">W11-5</strain>
    </source>
</reference>
<keyword evidence="3" id="KW-0238">DNA-binding</keyword>
<sequence length="214" mass="23144">MPAIKHILIVEDLPDVALWLREQVQPLLHPERIDEAGNLAGARQAIAAHRYDLVLLDLGLPDGDGMSLIAPFRQANPKAQCIVTTIFDDAEHLFGALRAGASGYLLKDDTEEEFASQLSGILAGRPPLSSSIARRVLQHFQPAPSPMEAPLTQREQDLLTLIAKGLSVRHAAEKLGISHHTAASYMKGIYSKLQVNSRAEATLKAVNLGLVNPG</sequence>
<dbReference type="InterPro" id="IPR011006">
    <property type="entry name" value="CheY-like_superfamily"/>
</dbReference>
<evidence type="ECO:0000256" key="5">
    <source>
        <dbReference type="PROSITE-ProRule" id="PRU00169"/>
    </source>
</evidence>
<accession>A0A0B4XIE8</accession>
<feature type="modified residue" description="4-aspartylphosphate" evidence="5">
    <location>
        <position position="57"/>
    </location>
</feature>
<evidence type="ECO:0000256" key="3">
    <source>
        <dbReference type="ARBA" id="ARBA00023125"/>
    </source>
</evidence>
<dbReference type="CDD" id="cd06170">
    <property type="entry name" value="LuxR_C_like"/>
    <property type="match status" value="1"/>
</dbReference>
<dbReference type="InterPro" id="IPR016032">
    <property type="entry name" value="Sig_transdc_resp-reg_C-effctor"/>
</dbReference>
<dbReference type="Pfam" id="PF00196">
    <property type="entry name" value="GerE"/>
    <property type="match status" value="1"/>
</dbReference>